<dbReference type="GO" id="GO:0032447">
    <property type="term" value="P:protein urmylation"/>
    <property type="evidence" value="ECO:0007669"/>
    <property type="project" value="UniProtKB-UniRule"/>
</dbReference>
<keyword evidence="1 3" id="KW-0963">Cytoplasm</keyword>
<organism evidence="5 6">
    <name type="scientific">Paramuricea clavata</name>
    <name type="common">Red gorgonian</name>
    <name type="synonym">Violescent sea-whip</name>
    <dbReference type="NCBI Taxonomy" id="317549"/>
    <lineage>
        <taxon>Eukaryota</taxon>
        <taxon>Metazoa</taxon>
        <taxon>Cnidaria</taxon>
        <taxon>Anthozoa</taxon>
        <taxon>Octocorallia</taxon>
        <taxon>Malacalcyonacea</taxon>
        <taxon>Plexauridae</taxon>
        <taxon>Paramuricea</taxon>
    </lineage>
</organism>
<name>A0A6S7IKJ4_PARCT</name>
<dbReference type="HAMAP" id="MF_03054">
    <property type="entry name" value="CTU2"/>
    <property type="match status" value="1"/>
</dbReference>
<evidence type="ECO:0000313" key="5">
    <source>
        <dbReference type="EMBL" id="CAB4006481.1"/>
    </source>
</evidence>
<comment type="function">
    <text evidence="3">Plays a central role in 2-thiolation of mcm(5)S(2)U at tRNA wobble positions of tRNA(Lys), tRNA(Glu) and tRNA(Gln). May act by forming a heterodimer with NCS6/CTU1 that ligates sulfur from thiocarboxylated URM1 onto the uridine of tRNAs at wobble position.</text>
</comment>
<comment type="caution">
    <text evidence="5">The sequence shown here is derived from an EMBL/GenBank/DDBJ whole genome shotgun (WGS) entry which is preliminary data.</text>
</comment>
<evidence type="ECO:0000256" key="1">
    <source>
        <dbReference type="ARBA" id="ARBA00022490"/>
    </source>
</evidence>
<protein>
    <recommendedName>
        <fullName evidence="3">Cytoplasmic tRNA 2-thiolation protein 2</fullName>
    </recommendedName>
</protein>
<dbReference type="InterPro" id="IPR019407">
    <property type="entry name" value="CTU2"/>
</dbReference>
<proteinExistence type="inferred from homology"/>
<keyword evidence="6" id="KW-1185">Reference proteome</keyword>
<feature type="region of interest" description="Disordered" evidence="4">
    <location>
        <begin position="450"/>
        <end position="511"/>
    </location>
</feature>
<evidence type="ECO:0000256" key="4">
    <source>
        <dbReference type="SAM" id="MobiDB-lite"/>
    </source>
</evidence>
<sequence length="569" mass="61165">MCSIDEIEQVGDNIKSKKGENRRDKGNRKNFAGEGSCMKCPEKAVVHVRNNDPFCRTCFLDYIVHKFRATIGKARVIHQGERVLLAVSGGSASSTMLDLVIEGLSKAAVKKHRFQPGVVHVDDEGLCGHSVHDRNNVKHHIEELARSAGFPYHHASLADLFIQQGKETSLERNLHELDILNEEQNISNEISKRTKSLREVFEKVTTVTAREDLLSHLYRNLLQRIAKDHGYDYIMVGDCGTNIAVRILADIAQGRGSQLPLSVSFKDSRSEVPVLRPMREFTKKEIQFYNCFSDVTSFTIPSFTTKASSHGSVNRLTEELIFGLQAGFPSTVSTVLRTGDKISSNVDRKDGLHCVLCLAPLGVNSGFSEAFSELTTCSGGECGTGGCQKTDGGDGIGGGGTDGHDDTLRHMGTHSDSLESAYGIDGSFGGITITGSGKICGTSGHSGTLGSVGDGTHRDSSGHSGTLGSVGDGTLRGISGHSDTPGSVGDGTLRGSSGHSGIPDTHIGGDQSTDDHNILLKSLCYGCMLTYHDIKDGQMVLQTFLTENPRKQFQQGAMNELACGQPPRL</sequence>
<keyword evidence="2 3" id="KW-0819">tRNA processing</keyword>
<accession>A0A6S7IKJ4</accession>
<dbReference type="UniPathway" id="UPA00988"/>
<dbReference type="PANTHER" id="PTHR20882">
    <property type="entry name" value="CYTOPLASMIC TRNA 2-THIOLATION PROTEIN 2"/>
    <property type="match status" value="1"/>
</dbReference>
<comment type="subcellular location">
    <subcellularLocation>
        <location evidence="3">Cytoplasm</location>
    </subcellularLocation>
</comment>
<comment type="similarity">
    <text evidence="3">Belongs to the CTU2/NCS2 family.</text>
</comment>
<evidence type="ECO:0000313" key="6">
    <source>
        <dbReference type="Proteomes" id="UP001152795"/>
    </source>
</evidence>
<evidence type="ECO:0000256" key="3">
    <source>
        <dbReference type="HAMAP-Rule" id="MF_03054"/>
    </source>
</evidence>
<dbReference type="PANTHER" id="PTHR20882:SF14">
    <property type="entry name" value="CYTOPLASMIC TRNA 2-THIOLATION PROTEIN 2"/>
    <property type="match status" value="1"/>
</dbReference>
<dbReference type="GO" id="GO:0016779">
    <property type="term" value="F:nucleotidyltransferase activity"/>
    <property type="evidence" value="ECO:0007669"/>
    <property type="project" value="UniProtKB-UniRule"/>
</dbReference>
<dbReference type="Gene3D" id="3.40.50.620">
    <property type="entry name" value="HUPs"/>
    <property type="match status" value="1"/>
</dbReference>
<reference evidence="5" key="1">
    <citation type="submission" date="2020-04" db="EMBL/GenBank/DDBJ databases">
        <authorList>
            <person name="Alioto T."/>
            <person name="Alioto T."/>
            <person name="Gomez Garrido J."/>
        </authorList>
    </citation>
    <scope>NUCLEOTIDE SEQUENCE</scope>
    <source>
        <strain evidence="5">A484AB</strain>
    </source>
</reference>
<dbReference type="EMBL" id="CACRXK020005518">
    <property type="protein sequence ID" value="CAB4006481.1"/>
    <property type="molecule type" value="Genomic_DNA"/>
</dbReference>
<comment type="pathway">
    <text evidence="3">tRNA modification; 5-methoxycarbonylmethyl-2-thiouridine-tRNA biosynthesis.</text>
</comment>
<dbReference type="GO" id="GO:0000049">
    <property type="term" value="F:tRNA binding"/>
    <property type="evidence" value="ECO:0007669"/>
    <property type="project" value="InterPro"/>
</dbReference>
<dbReference type="AlphaFoldDB" id="A0A6S7IKJ4"/>
<dbReference type="GO" id="GO:0002143">
    <property type="term" value="P:tRNA wobble position uridine thiolation"/>
    <property type="evidence" value="ECO:0007669"/>
    <property type="project" value="TreeGrafter"/>
</dbReference>
<evidence type="ECO:0000256" key="2">
    <source>
        <dbReference type="ARBA" id="ARBA00022694"/>
    </source>
</evidence>
<dbReference type="SUPFAM" id="SSF52402">
    <property type="entry name" value="Adenine nucleotide alpha hydrolases-like"/>
    <property type="match status" value="1"/>
</dbReference>
<dbReference type="Pfam" id="PF10288">
    <property type="entry name" value="CTU2"/>
    <property type="match status" value="1"/>
</dbReference>
<dbReference type="GO" id="GO:0005829">
    <property type="term" value="C:cytosol"/>
    <property type="evidence" value="ECO:0007669"/>
    <property type="project" value="TreeGrafter"/>
</dbReference>
<dbReference type="OrthoDB" id="25129at2759"/>
<dbReference type="InterPro" id="IPR014729">
    <property type="entry name" value="Rossmann-like_a/b/a_fold"/>
</dbReference>
<dbReference type="Proteomes" id="UP001152795">
    <property type="component" value="Unassembled WGS sequence"/>
</dbReference>
<gene>
    <name evidence="5" type="ORF">PACLA_8A019988</name>
</gene>
<dbReference type="GO" id="GO:0016783">
    <property type="term" value="F:sulfurtransferase activity"/>
    <property type="evidence" value="ECO:0007669"/>
    <property type="project" value="TreeGrafter"/>
</dbReference>